<comment type="subcellular location">
    <subcellularLocation>
        <location evidence="4">Cell membrane</location>
        <topology evidence="4">Lipid-anchor</topology>
    </subcellularLocation>
</comment>
<dbReference type="GO" id="GO:0042834">
    <property type="term" value="F:peptidoglycan binding"/>
    <property type="evidence" value="ECO:0007669"/>
    <property type="project" value="InterPro"/>
</dbReference>
<dbReference type="GO" id="GO:0005886">
    <property type="term" value="C:plasma membrane"/>
    <property type="evidence" value="ECO:0007669"/>
    <property type="project" value="UniProtKB-SubCell"/>
</dbReference>
<dbReference type="Pfam" id="PF03330">
    <property type="entry name" value="DPBB_1"/>
    <property type="match status" value="1"/>
</dbReference>
<keyword evidence="2 4" id="KW-0456">Lyase</keyword>
<dbReference type="InterPro" id="IPR036680">
    <property type="entry name" value="SPOR-like_sf"/>
</dbReference>
<dbReference type="EC" id="4.2.2.-" evidence="4"/>
<dbReference type="EMBL" id="CP157947">
    <property type="protein sequence ID" value="XBS70921.1"/>
    <property type="molecule type" value="Genomic_DNA"/>
</dbReference>
<dbReference type="InterPro" id="IPR009009">
    <property type="entry name" value="RlpA-like_DPBB"/>
</dbReference>
<dbReference type="Gene3D" id="3.30.70.1070">
    <property type="entry name" value="Sporulation related repeat"/>
    <property type="match status" value="1"/>
</dbReference>
<evidence type="ECO:0000256" key="2">
    <source>
        <dbReference type="ARBA" id="ARBA00023239"/>
    </source>
</evidence>
<protein>
    <recommendedName>
        <fullName evidence="4">Endolytic peptidoglycan transglycosylase RlpA</fullName>
        <ecNumber evidence="4">4.2.2.-</ecNumber>
    </recommendedName>
</protein>
<keyword evidence="4" id="KW-0449">Lipoprotein</keyword>
<dbReference type="GO" id="GO:0071555">
    <property type="term" value="P:cell wall organization"/>
    <property type="evidence" value="ECO:0007669"/>
    <property type="project" value="UniProtKB-KW"/>
</dbReference>
<comment type="similarity">
    <text evidence="4 5">Belongs to the RlpA family.</text>
</comment>
<dbReference type="PANTHER" id="PTHR34183:SF1">
    <property type="entry name" value="ENDOLYTIC PEPTIDOGLYCAN TRANSGLYCOSYLASE RLPA"/>
    <property type="match status" value="1"/>
</dbReference>
<dbReference type="GO" id="GO:0000270">
    <property type="term" value="P:peptidoglycan metabolic process"/>
    <property type="evidence" value="ECO:0007669"/>
    <property type="project" value="UniProtKB-UniRule"/>
</dbReference>
<dbReference type="PANTHER" id="PTHR34183">
    <property type="entry name" value="ENDOLYTIC PEPTIDOGLYCAN TRANSGLYCOSYLASE RLPA"/>
    <property type="match status" value="1"/>
</dbReference>
<dbReference type="InterPro" id="IPR034718">
    <property type="entry name" value="RlpA"/>
</dbReference>
<dbReference type="GO" id="GO:0008932">
    <property type="term" value="F:lytic endotransglycosylase activity"/>
    <property type="evidence" value="ECO:0007669"/>
    <property type="project" value="UniProtKB-UniRule"/>
</dbReference>
<sequence>MRKEWHWIGVIGLLLTACTTTTETPQQSAAPAYNGPVVEISGVEPRYEPINPNTNQDYEMDGKTYHIVKNPQNFSQTGLASSYGAERSGNTTAIGEPFDSQALTAAHPTLPLPSYVRVTNLSNGRQLVVRVNDRGPYTPGRIIDLSEAAAERLNISNQTTVKVDFIQVAPDGTLSGPGTIGTVVAKQSYALPARPNLDSSSPGAMQPSAAPVDDTRVASGTGAAPAFRPVADPVPDSSDTAAAAASTPDMTPSPSSSGTGGGFLGKPSPLPAGVVESDEPASSPAAPQPAAAYTPSRASAAPTVSYTPSHTAAAPTQAYTKTHVSAAPVSSASGRYVVQVGALGDKQRALTWQKTLGQRFGVPGRVTPNGNLYRVQLGPFANRQQAAALQQRLSSEAQQQSFITTATE</sequence>
<dbReference type="Pfam" id="PF05036">
    <property type="entry name" value="SPOR"/>
    <property type="match status" value="1"/>
</dbReference>
<feature type="domain" description="SPOR" evidence="7">
    <location>
        <begin position="330"/>
        <end position="406"/>
    </location>
</feature>
<keyword evidence="4" id="KW-0564">Palmitate</keyword>
<dbReference type="GO" id="GO:0009279">
    <property type="term" value="C:cell outer membrane"/>
    <property type="evidence" value="ECO:0007669"/>
    <property type="project" value="TreeGrafter"/>
</dbReference>
<evidence type="ECO:0000256" key="6">
    <source>
        <dbReference type="SAM" id="MobiDB-lite"/>
    </source>
</evidence>
<proteinExistence type="inferred from homology"/>
<reference evidence="8" key="1">
    <citation type="submission" date="2024-06" db="EMBL/GenBank/DDBJ databases">
        <authorList>
            <person name="Coelho C."/>
            <person name="Bento M."/>
            <person name="Garcia E."/>
            <person name="Camelo A."/>
            <person name="Brandao I."/>
            <person name="Espirito Santo C."/>
            <person name="Trovao J."/>
            <person name="Verissimo A."/>
            <person name="Costa J."/>
            <person name="Tiago I."/>
        </authorList>
    </citation>
    <scope>NUCLEOTIDE SEQUENCE</scope>
    <source>
        <strain evidence="8">KWT182</strain>
    </source>
</reference>
<feature type="compositionally biased region" description="Low complexity" evidence="6">
    <location>
        <begin position="231"/>
        <end position="257"/>
    </location>
</feature>
<dbReference type="Gene3D" id="2.40.40.10">
    <property type="entry name" value="RlpA-like domain"/>
    <property type="match status" value="1"/>
</dbReference>
<evidence type="ECO:0000259" key="7">
    <source>
        <dbReference type="PROSITE" id="PS51724"/>
    </source>
</evidence>
<evidence type="ECO:0000256" key="3">
    <source>
        <dbReference type="ARBA" id="ARBA00023316"/>
    </source>
</evidence>
<feature type="compositionally biased region" description="Low complexity" evidence="6">
    <location>
        <begin position="280"/>
        <end position="296"/>
    </location>
</feature>
<feature type="region of interest" description="Disordered" evidence="6">
    <location>
        <begin position="194"/>
        <end position="296"/>
    </location>
</feature>
<keyword evidence="4" id="KW-0472">Membrane</keyword>
<dbReference type="NCBIfam" id="TIGR00413">
    <property type="entry name" value="rlpA"/>
    <property type="match status" value="1"/>
</dbReference>
<dbReference type="InterPro" id="IPR036908">
    <property type="entry name" value="RlpA-like_sf"/>
</dbReference>
<dbReference type="HAMAP" id="MF_02071">
    <property type="entry name" value="RlpA"/>
    <property type="match status" value="1"/>
</dbReference>
<dbReference type="SUPFAM" id="SSF50685">
    <property type="entry name" value="Barwin-like endoglucanases"/>
    <property type="match status" value="1"/>
</dbReference>
<accession>A0AAU7QFG3</accession>
<dbReference type="InterPro" id="IPR007730">
    <property type="entry name" value="SPOR-like_dom"/>
</dbReference>
<evidence type="ECO:0000313" key="8">
    <source>
        <dbReference type="EMBL" id="XBS70921.1"/>
    </source>
</evidence>
<dbReference type="CDD" id="cd22268">
    <property type="entry name" value="DPBB_RlpA-like"/>
    <property type="match status" value="1"/>
</dbReference>
<gene>
    <name evidence="4 8" type="primary">rlpA</name>
    <name evidence="8" type="ORF">ABK905_07650</name>
</gene>
<comment type="function">
    <text evidence="4">Lytic transglycosylase with a strong preference for naked glycan strands that lack stem peptides.</text>
</comment>
<dbReference type="PROSITE" id="PS51724">
    <property type="entry name" value="SPOR"/>
    <property type="match status" value="1"/>
</dbReference>
<dbReference type="SUPFAM" id="SSF110997">
    <property type="entry name" value="Sporulation related repeat"/>
    <property type="match status" value="1"/>
</dbReference>
<keyword evidence="3 4" id="KW-0961">Cell wall biogenesis/degradation</keyword>
<evidence type="ECO:0000256" key="5">
    <source>
        <dbReference type="RuleBase" id="RU003495"/>
    </source>
</evidence>
<dbReference type="PROSITE" id="PS51257">
    <property type="entry name" value="PROKAR_LIPOPROTEIN"/>
    <property type="match status" value="1"/>
</dbReference>
<name>A0AAU7QFG3_9GAMM</name>
<dbReference type="AlphaFoldDB" id="A0AAU7QFG3"/>
<evidence type="ECO:0000256" key="1">
    <source>
        <dbReference type="ARBA" id="ARBA00022729"/>
    </source>
</evidence>
<keyword evidence="4" id="KW-1003">Cell membrane</keyword>
<evidence type="ECO:0000256" key="4">
    <source>
        <dbReference type="HAMAP-Rule" id="MF_02071"/>
    </source>
</evidence>
<keyword evidence="1" id="KW-0732">Signal</keyword>
<dbReference type="InterPro" id="IPR012997">
    <property type="entry name" value="RplA"/>
</dbReference>
<organism evidence="8">
    <name type="scientific">Acerihabitans sp. KWT182</name>
    <dbReference type="NCBI Taxonomy" id="3157919"/>
    <lineage>
        <taxon>Bacteria</taxon>
        <taxon>Pseudomonadati</taxon>
        <taxon>Pseudomonadota</taxon>
        <taxon>Gammaproteobacteria</taxon>
        <taxon>Enterobacterales</taxon>
        <taxon>Pectobacteriaceae</taxon>
        <taxon>Acerihabitans</taxon>
    </lineage>
</organism>
<dbReference type="NCBIfam" id="NF007953">
    <property type="entry name" value="PRK10672.1"/>
    <property type="match status" value="1"/>
</dbReference>